<feature type="compositionally biased region" description="Basic and acidic residues" evidence="16">
    <location>
        <begin position="76"/>
        <end position="87"/>
    </location>
</feature>
<evidence type="ECO:0000313" key="17">
    <source>
        <dbReference type="Proteomes" id="UP001652663"/>
    </source>
</evidence>
<dbReference type="GeneID" id="109560167"/>
<evidence type="ECO:0000256" key="11">
    <source>
        <dbReference type="ARBA" id="ARBA00023128"/>
    </source>
</evidence>
<keyword evidence="11" id="KW-0496">Mitochondrion</keyword>
<evidence type="ECO:0000256" key="16">
    <source>
        <dbReference type="SAM" id="MobiDB-lite"/>
    </source>
</evidence>
<evidence type="ECO:0000256" key="6">
    <source>
        <dbReference type="ARBA" id="ARBA00022553"/>
    </source>
</evidence>
<protein>
    <recommendedName>
        <fullName evidence="4">Calcium-binding and spermatid-specific protein 1</fullName>
    </recommendedName>
</protein>
<evidence type="ECO:0000256" key="8">
    <source>
        <dbReference type="ARBA" id="ARBA00022837"/>
    </source>
</evidence>
<evidence type="ECO:0000256" key="4">
    <source>
        <dbReference type="ARBA" id="ARBA00015158"/>
    </source>
</evidence>
<dbReference type="InterPro" id="IPR026118">
    <property type="entry name" value="Ca-bd_spermatid"/>
</dbReference>
<dbReference type="GO" id="GO:0005509">
    <property type="term" value="F:calcium ion binding"/>
    <property type="evidence" value="ECO:0007669"/>
    <property type="project" value="InterPro"/>
</dbReference>
<dbReference type="GO" id="GO:0001669">
    <property type="term" value="C:acrosomal vesicle"/>
    <property type="evidence" value="ECO:0007669"/>
    <property type="project" value="UniProtKB-SubCell"/>
</dbReference>
<gene>
    <name evidence="18" type="primary">CABS1</name>
</gene>
<dbReference type="Proteomes" id="UP001652663">
    <property type="component" value="Chromosome 6"/>
</dbReference>
<evidence type="ECO:0000256" key="1">
    <source>
        <dbReference type="ARBA" id="ARBA00004218"/>
    </source>
</evidence>
<dbReference type="GO" id="GO:0005743">
    <property type="term" value="C:mitochondrial inner membrane"/>
    <property type="evidence" value="ECO:0007669"/>
    <property type="project" value="UniProtKB-SubCell"/>
</dbReference>
<organism evidence="17 18">
    <name type="scientific">Bos indicus</name>
    <name type="common">Zebu</name>
    <dbReference type="NCBI Taxonomy" id="9915"/>
    <lineage>
        <taxon>Eukaryota</taxon>
        <taxon>Metazoa</taxon>
        <taxon>Chordata</taxon>
        <taxon>Craniata</taxon>
        <taxon>Vertebrata</taxon>
        <taxon>Euteleostomi</taxon>
        <taxon>Mammalia</taxon>
        <taxon>Eutheria</taxon>
        <taxon>Laurasiatheria</taxon>
        <taxon>Artiodactyla</taxon>
        <taxon>Ruminantia</taxon>
        <taxon>Pecora</taxon>
        <taxon>Bovidae</taxon>
        <taxon>Bovinae</taxon>
        <taxon>Bos</taxon>
    </lineage>
</organism>
<evidence type="ECO:0000313" key="18">
    <source>
        <dbReference type="RefSeq" id="XP_019817712.2"/>
    </source>
</evidence>
<evidence type="ECO:0000256" key="2">
    <source>
        <dbReference type="ARBA" id="ARBA00004230"/>
    </source>
</evidence>
<proteinExistence type="predicted"/>
<dbReference type="KEGG" id="biu:109560167"/>
<keyword evidence="17" id="KW-1185">Reference proteome</keyword>
<dbReference type="GO" id="GO:0031514">
    <property type="term" value="C:motile cilium"/>
    <property type="evidence" value="ECO:0007669"/>
    <property type="project" value="UniProtKB-SubCell"/>
</dbReference>
<dbReference type="PANTHER" id="PTHR22810">
    <property type="entry name" value="TESTIS DEVELOPMENT PROTEIN NYD-SP26"/>
    <property type="match status" value="1"/>
</dbReference>
<sequence length="394" mass="43471">MVPLCPMAEDGLPKIYSHPPAESTKTTTEATIFFGADNTIPKSETTITSEGDHVTSVNDYMLENDFSTTTGNKLIPPKERQKSEDDVESHLEKEFATLMDIKNPMANESITENFLPVKTGNISSTDTISLIDFSTDIAKEDILLDTIDPGDKDVSLTSEVSGTPKESTAAIADTPILPNIMGKSDVSNYSSSVKFKVPADGNAHITDSSVPEAEITPTTERNLTTIPDITALTEEKITEIDLILPENDPNVVPKLTDSDEEKFITVFELTTTAERDKDNPEDALLTDEESTDEVSVWMERDMANEEESHSVLLTAVESRYDFVIPASVTMNLTEDLLTEEDLPENNRMESVTKNTDELSGTTPDLDAFNHKEDNFTTETGVFKLLKEEPDEFLI</sequence>
<keyword evidence="5" id="KW-0963">Cytoplasm</keyword>
<feature type="region of interest" description="Disordered" evidence="16">
    <location>
        <begin position="68"/>
        <end position="87"/>
    </location>
</feature>
<evidence type="ECO:0000256" key="13">
    <source>
        <dbReference type="ARBA" id="ARBA00023273"/>
    </source>
</evidence>
<keyword evidence="6" id="KW-0597">Phosphoprotein</keyword>
<evidence type="ECO:0000256" key="7">
    <source>
        <dbReference type="ARBA" id="ARBA00022792"/>
    </source>
</evidence>
<evidence type="ECO:0000256" key="15">
    <source>
        <dbReference type="ARBA" id="ARBA00045943"/>
    </source>
</evidence>
<dbReference type="CTD" id="85438"/>
<evidence type="ECO:0000256" key="14">
    <source>
        <dbReference type="ARBA" id="ARBA00023329"/>
    </source>
</evidence>
<evidence type="ECO:0000256" key="5">
    <source>
        <dbReference type="ARBA" id="ARBA00022490"/>
    </source>
</evidence>
<dbReference type="PANTHER" id="PTHR22810:SF1">
    <property type="entry name" value="CALCIUM-BINDING AND SPERMATID-SPECIFIC PROTEIN 1"/>
    <property type="match status" value="1"/>
</dbReference>
<evidence type="ECO:0000256" key="3">
    <source>
        <dbReference type="ARBA" id="ARBA00004273"/>
    </source>
</evidence>
<keyword evidence="7" id="KW-0999">Mitochondrion inner membrane</keyword>
<keyword evidence="14" id="KW-0968">Cytoplasmic vesicle</keyword>
<dbReference type="Pfam" id="PF15367">
    <property type="entry name" value="CABS1"/>
    <property type="match status" value="1"/>
</dbReference>
<reference evidence="18" key="1">
    <citation type="submission" date="2025-08" db="UniProtKB">
        <authorList>
            <consortium name="RefSeq"/>
        </authorList>
    </citation>
    <scope>IDENTIFICATION</scope>
    <source>
        <tissue evidence="18">Blood</tissue>
    </source>
</reference>
<keyword evidence="8" id="KW-0106">Calcium</keyword>
<evidence type="ECO:0000256" key="12">
    <source>
        <dbReference type="ARBA" id="ARBA00023136"/>
    </source>
</evidence>
<keyword evidence="10" id="KW-0969">Cilium</keyword>
<comment type="subcellular location">
    <subcellularLocation>
        <location evidence="2">Cell projection</location>
        <location evidence="2">Cilium</location>
        <location evidence="2">Flagellum</location>
    </subcellularLocation>
    <subcellularLocation>
        <location evidence="1">Cytoplasmic vesicle</location>
        <location evidence="1">Secretory vesicle</location>
        <location evidence="1">Acrosome</location>
    </subcellularLocation>
    <subcellularLocation>
        <location evidence="3">Mitochondrion inner membrane</location>
    </subcellularLocation>
</comment>
<keyword evidence="12" id="KW-0472">Membrane</keyword>
<dbReference type="OrthoDB" id="9836525at2759"/>
<keyword evidence="13" id="KW-0966">Cell projection</keyword>
<dbReference type="RefSeq" id="XP_019817712.2">
    <property type="nucleotide sequence ID" value="XM_019962153.2"/>
</dbReference>
<evidence type="ECO:0000256" key="9">
    <source>
        <dbReference type="ARBA" id="ARBA00022846"/>
    </source>
</evidence>
<dbReference type="GO" id="GO:0007283">
    <property type="term" value="P:spermatogenesis"/>
    <property type="evidence" value="ECO:0007669"/>
    <property type="project" value="InterPro"/>
</dbReference>
<name>A0A6P5BXC3_BOSIN</name>
<comment type="function">
    <text evidence="15">Calcium-binding protein. Essential for maintaining the structural integrity of the sperm flagella.</text>
</comment>
<accession>A0A6P5BXC3</accession>
<keyword evidence="9" id="KW-0282">Flagellum</keyword>
<evidence type="ECO:0000256" key="10">
    <source>
        <dbReference type="ARBA" id="ARBA00023069"/>
    </source>
</evidence>